<dbReference type="EMBL" id="CABFJX010000418">
    <property type="protein sequence ID" value="VTT82966.1"/>
    <property type="molecule type" value="Genomic_DNA"/>
</dbReference>
<reference evidence="1" key="1">
    <citation type="submission" date="2019-05" db="EMBL/GenBank/DDBJ databases">
        <authorList>
            <person name="Piombo E."/>
        </authorList>
    </citation>
    <scope>NUCLEOTIDE SEQUENCE</scope>
    <source>
        <strain evidence="1">C2S</strain>
    </source>
</reference>
<organism evidence="1 2">
    <name type="scientific">Fusarium fujikuroi</name>
    <name type="common">Bakanae and foot rot disease fungus</name>
    <name type="synonym">Gibberella fujikuroi</name>
    <dbReference type="NCBI Taxonomy" id="5127"/>
    <lineage>
        <taxon>Eukaryota</taxon>
        <taxon>Fungi</taxon>
        <taxon>Dikarya</taxon>
        <taxon>Ascomycota</taxon>
        <taxon>Pezizomycotina</taxon>
        <taxon>Sordariomycetes</taxon>
        <taxon>Hypocreomycetidae</taxon>
        <taxon>Hypocreales</taxon>
        <taxon>Nectriaceae</taxon>
        <taxon>Fusarium</taxon>
        <taxon>Fusarium fujikuroi species complex</taxon>
    </lineage>
</organism>
<name>A0A9Q9RZ72_FUSFU</name>
<accession>A0A9Q9RZ72</accession>
<proteinExistence type="predicted"/>
<gene>
    <name evidence="1" type="ORF">C2S_2790</name>
</gene>
<evidence type="ECO:0000313" key="1">
    <source>
        <dbReference type="EMBL" id="VTT82966.1"/>
    </source>
</evidence>
<dbReference type="AlphaFoldDB" id="A0A9Q9RZ72"/>
<dbReference type="Proteomes" id="UP000760494">
    <property type="component" value="Unassembled WGS sequence"/>
</dbReference>
<sequence length="62" mass="6661">MKSNVIAGFKATGLWPVNLAKVLMNPIVIEIPSPAVTQALGQVLAFVTQDPTVRLLFRKIGS</sequence>
<protein>
    <submittedName>
        <fullName evidence="1">Uncharacterized protein</fullName>
    </submittedName>
</protein>
<comment type="caution">
    <text evidence="1">The sequence shown here is derived from an EMBL/GenBank/DDBJ whole genome shotgun (WGS) entry which is preliminary data.</text>
</comment>
<evidence type="ECO:0000313" key="2">
    <source>
        <dbReference type="Proteomes" id="UP000760494"/>
    </source>
</evidence>